<evidence type="ECO:0000313" key="2">
    <source>
        <dbReference type="EMBL" id="KAF2098558.1"/>
    </source>
</evidence>
<dbReference type="OrthoDB" id="5403641at2759"/>
<sequence length="136" mass="15371">MAVSATAAAILGLCGAYFGGMMIMGGVQFFMAGSWIGFVGGSIFFYRTQVRQAFLAFDDYPELMRLHLVMNFPLMRFQRMNLHPDHRPQERRQLEDSWAMTSMLASAYQTASPAIDEILARREQAMITELSKESES</sequence>
<accession>A0A9P4IFV2</accession>
<dbReference type="EMBL" id="ML978126">
    <property type="protein sequence ID" value="KAF2098558.1"/>
    <property type="molecule type" value="Genomic_DNA"/>
</dbReference>
<feature type="transmembrane region" description="Helical" evidence="1">
    <location>
        <begin position="26"/>
        <end position="46"/>
    </location>
</feature>
<keyword evidence="1" id="KW-0472">Membrane</keyword>
<reference evidence="2" key="1">
    <citation type="journal article" date="2020" name="Stud. Mycol.">
        <title>101 Dothideomycetes genomes: a test case for predicting lifestyles and emergence of pathogens.</title>
        <authorList>
            <person name="Haridas S."/>
            <person name="Albert R."/>
            <person name="Binder M."/>
            <person name="Bloem J."/>
            <person name="Labutti K."/>
            <person name="Salamov A."/>
            <person name="Andreopoulos B."/>
            <person name="Baker S."/>
            <person name="Barry K."/>
            <person name="Bills G."/>
            <person name="Bluhm B."/>
            <person name="Cannon C."/>
            <person name="Castanera R."/>
            <person name="Culley D."/>
            <person name="Daum C."/>
            <person name="Ezra D."/>
            <person name="Gonzalez J."/>
            <person name="Henrissat B."/>
            <person name="Kuo A."/>
            <person name="Liang C."/>
            <person name="Lipzen A."/>
            <person name="Lutzoni F."/>
            <person name="Magnuson J."/>
            <person name="Mondo S."/>
            <person name="Nolan M."/>
            <person name="Ohm R."/>
            <person name="Pangilinan J."/>
            <person name="Park H.-J."/>
            <person name="Ramirez L."/>
            <person name="Alfaro M."/>
            <person name="Sun H."/>
            <person name="Tritt A."/>
            <person name="Yoshinaga Y."/>
            <person name="Zwiers L.-H."/>
            <person name="Turgeon B."/>
            <person name="Goodwin S."/>
            <person name="Spatafora J."/>
            <person name="Crous P."/>
            <person name="Grigoriev I."/>
        </authorList>
    </citation>
    <scope>NUCLEOTIDE SEQUENCE</scope>
    <source>
        <strain evidence="2">CBS 133067</strain>
    </source>
</reference>
<evidence type="ECO:0000313" key="3">
    <source>
        <dbReference type="Proteomes" id="UP000799772"/>
    </source>
</evidence>
<comment type="caution">
    <text evidence="2">The sequence shown here is derived from an EMBL/GenBank/DDBJ whole genome shotgun (WGS) entry which is preliminary data.</text>
</comment>
<protein>
    <submittedName>
        <fullName evidence="2">Uncharacterized protein</fullName>
    </submittedName>
</protein>
<keyword evidence="1" id="KW-0812">Transmembrane</keyword>
<proteinExistence type="predicted"/>
<gene>
    <name evidence="2" type="ORF">NA57DRAFT_75798</name>
</gene>
<organism evidence="2 3">
    <name type="scientific">Rhizodiscina lignyota</name>
    <dbReference type="NCBI Taxonomy" id="1504668"/>
    <lineage>
        <taxon>Eukaryota</taxon>
        <taxon>Fungi</taxon>
        <taxon>Dikarya</taxon>
        <taxon>Ascomycota</taxon>
        <taxon>Pezizomycotina</taxon>
        <taxon>Dothideomycetes</taxon>
        <taxon>Pleosporomycetidae</taxon>
        <taxon>Aulographales</taxon>
        <taxon>Rhizodiscinaceae</taxon>
        <taxon>Rhizodiscina</taxon>
    </lineage>
</organism>
<evidence type="ECO:0000256" key="1">
    <source>
        <dbReference type="SAM" id="Phobius"/>
    </source>
</evidence>
<keyword evidence="3" id="KW-1185">Reference proteome</keyword>
<keyword evidence="1" id="KW-1133">Transmembrane helix</keyword>
<name>A0A9P4IFV2_9PEZI</name>
<dbReference type="AlphaFoldDB" id="A0A9P4IFV2"/>
<dbReference type="Proteomes" id="UP000799772">
    <property type="component" value="Unassembled WGS sequence"/>
</dbReference>